<dbReference type="AlphaFoldDB" id="A0A3G9K0M5"/>
<protein>
    <recommendedName>
        <fullName evidence="3">DUF4276 family protein</fullName>
    </recommendedName>
</protein>
<dbReference type="EMBL" id="AP019314">
    <property type="protein sequence ID" value="BBH38120.1"/>
    <property type="molecule type" value="Genomic_DNA"/>
</dbReference>
<dbReference type="Pfam" id="PF14103">
    <property type="entry name" value="DUF4276"/>
    <property type="match status" value="1"/>
</dbReference>
<reference evidence="1 2" key="1">
    <citation type="submission" date="2018-11" db="EMBL/GenBank/DDBJ databases">
        <title>Complete genome sequence of Microcystis aeruginosa NIES-102.</title>
        <authorList>
            <person name="Yamaguchi H."/>
            <person name="Suzuki S."/>
            <person name="Kawachi M."/>
        </authorList>
    </citation>
    <scope>NUCLEOTIDE SEQUENCE [LARGE SCALE GENOMIC DNA]</scope>
    <source>
        <strain evidence="1 2">NIES-102</strain>
    </source>
</reference>
<dbReference type="RefSeq" id="WP_125730332.1">
    <property type="nucleotide sequence ID" value="NZ_AP019314.1"/>
</dbReference>
<proteinExistence type="predicted"/>
<dbReference type="InterPro" id="IPR025455">
    <property type="entry name" value="DUF4276"/>
</dbReference>
<accession>A0A3G9K0M5</accession>
<evidence type="ECO:0008006" key="3">
    <source>
        <dbReference type="Google" id="ProtNLM"/>
    </source>
</evidence>
<evidence type="ECO:0000313" key="2">
    <source>
        <dbReference type="Proteomes" id="UP000278152"/>
    </source>
</evidence>
<name>A0A3G9K0M5_MICVR</name>
<sequence>MAKKIKQIIIALATEGSSDHRFLPNIIQRTFERVAFEDEQDIKIFDPICLPQISGENIREKAKKYAIQAAEKGAMVLCFHADADDKTDKNAFKERINPAFNAIKSDERDLCKNLVAIVPIQMTEAWILADKELLKKELCTNKSDSELAIDKEPESFSNPKETIKNAINKAREGITKRYRNKLKIDDLYSQIGTNIPLSKLESLSSYKKFEEAVRDIFPQLTKVNNIEDNPDET</sequence>
<evidence type="ECO:0000313" key="1">
    <source>
        <dbReference type="EMBL" id="BBH38120.1"/>
    </source>
</evidence>
<dbReference type="Proteomes" id="UP000278152">
    <property type="component" value="Chromosome"/>
</dbReference>
<dbReference type="KEGG" id="mvz:myaer102_06070"/>
<organism evidence="1 2">
    <name type="scientific">Microcystis viridis NIES-102</name>
    <dbReference type="NCBI Taxonomy" id="213615"/>
    <lineage>
        <taxon>Bacteria</taxon>
        <taxon>Bacillati</taxon>
        <taxon>Cyanobacteriota</taxon>
        <taxon>Cyanophyceae</taxon>
        <taxon>Oscillatoriophycideae</taxon>
        <taxon>Chroococcales</taxon>
        <taxon>Microcystaceae</taxon>
        <taxon>Microcystis</taxon>
    </lineage>
</organism>
<gene>
    <name evidence="1" type="ORF">myaer102_06070</name>
</gene>